<evidence type="ECO:0000259" key="2">
    <source>
        <dbReference type="Pfam" id="PF20091"/>
    </source>
</evidence>
<sequence length="645" mass="69919">MSKKIVLSAFLALGAVNIATPGDAMARVTGFDITSKSTAFEGMPFPKIGTYDRIDATATFAIDPKSPRVANIVDIDKVPLNDKGEIVFSTEVSILQPTDAAQKSGLLFYEVPNRGRNLSFMMLNRSGSSDIPNKAGDSGDGFLMLRGDTVVWSGWQSDLPASAINLNLPVLRDITGPAREQFIFDKQGTSGKGTLTYPAADMDPAKATLTVRQNENDPRTTPAGLSFKYISPTEIEITRPASMDAGAIYDFVYPAKNPVPQGLAFVATRDMMSFLRGNPGHDAKDPLTGITHTLGLGISQSGRFLRDFIYQGFNEDETGAKVFDGAMPHIAGSRKTFTNYRFAQPGRYSRQHEDHDYPGDQFPFTYAQTTDPLTGKTDSILDACNKTNTCPKIMHSDTSTEFWQARAALVSTSPTGEPLTMPENVRLYFLEGAPHFNSWATESKMDPVCRYPTNPLSVAPIMRALYNDMVDWITTGKTPPASRYPSLADGSLIPLADFKMPKLGNTAPVPAYNLLQVMDHSVVPPKRGAAYPAYVPPVDANGNPTGGVALPYVAAPLGTYAGWNLRNDGYAPGELCSLTGLFVPFENNASGDGRKSMGQHYASKADYLQDVRTASENLVSQGLMLRGDIDYVMEKARAQSSSLAK</sequence>
<name>A0A367XDD3_9PROT</name>
<dbReference type="RefSeq" id="WP_114087850.1">
    <property type="nucleotide sequence ID" value="NZ_JPWH01000005.1"/>
</dbReference>
<dbReference type="OrthoDB" id="9779952at2"/>
<dbReference type="Proteomes" id="UP000252517">
    <property type="component" value="Unassembled WGS sequence"/>
</dbReference>
<accession>A0A367XDD3</accession>
<dbReference type="AlphaFoldDB" id="A0A367XDD3"/>
<proteinExistence type="predicted"/>
<reference evidence="3 4" key="1">
    <citation type="submission" date="2014-07" db="EMBL/GenBank/DDBJ databases">
        <title>Draft genome sequence of Thalassospira profundimaris S25-3-2.</title>
        <authorList>
            <person name="Lai Q."/>
            <person name="Shao Z."/>
        </authorList>
    </citation>
    <scope>NUCLEOTIDE SEQUENCE [LARGE SCALE GENOMIC DNA]</scope>
    <source>
        <strain evidence="3 4">S25-3-2</strain>
    </source>
</reference>
<gene>
    <name evidence="3" type="ORF">TH25_08170</name>
</gene>
<organism evidence="3 4">
    <name type="scientific">Thalassospira profundimaris</name>
    <dbReference type="NCBI Taxonomy" id="502049"/>
    <lineage>
        <taxon>Bacteria</taxon>
        <taxon>Pseudomonadati</taxon>
        <taxon>Pseudomonadota</taxon>
        <taxon>Alphaproteobacteria</taxon>
        <taxon>Rhodospirillales</taxon>
        <taxon>Thalassospiraceae</taxon>
        <taxon>Thalassospira</taxon>
    </lineage>
</organism>
<dbReference type="Pfam" id="PF20091">
    <property type="entry name" value="Abhydrolase_10"/>
    <property type="match status" value="1"/>
</dbReference>
<evidence type="ECO:0000313" key="3">
    <source>
        <dbReference type="EMBL" id="RCK51658.1"/>
    </source>
</evidence>
<feature type="chain" id="PRO_5016851533" description="Alpha/beta hydrolase domain-containing protein" evidence="1">
    <location>
        <begin position="27"/>
        <end position="645"/>
    </location>
</feature>
<feature type="signal peptide" evidence="1">
    <location>
        <begin position="1"/>
        <end position="26"/>
    </location>
</feature>
<dbReference type="InterPro" id="IPR045394">
    <property type="entry name" value="Abhydrolase_dom"/>
</dbReference>
<feature type="domain" description="Alpha/beta hydrolase" evidence="2">
    <location>
        <begin position="208"/>
        <end position="633"/>
    </location>
</feature>
<evidence type="ECO:0000256" key="1">
    <source>
        <dbReference type="SAM" id="SignalP"/>
    </source>
</evidence>
<keyword evidence="1" id="KW-0732">Signal</keyword>
<comment type="caution">
    <text evidence="3">The sequence shown here is derived from an EMBL/GenBank/DDBJ whole genome shotgun (WGS) entry which is preliminary data.</text>
</comment>
<dbReference type="EMBL" id="JPWH01000005">
    <property type="protein sequence ID" value="RCK51658.1"/>
    <property type="molecule type" value="Genomic_DNA"/>
</dbReference>
<protein>
    <recommendedName>
        <fullName evidence="2">Alpha/beta hydrolase domain-containing protein</fullName>
    </recommendedName>
</protein>
<evidence type="ECO:0000313" key="4">
    <source>
        <dbReference type="Proteomes" id="UP000252517"/>
    </source>
</evidence>